<evidence type="ECO:0000259" key="2">
    <source>
        <dbReference type="PROSITE" id="PS51782"/>
    </source>
</evidence>
<dbReference type="SMART" id="SM00257">
    <property type="entry name" value="LysM"/>
    <property type="match status" value="2"/>
</dbReference>
<dbReference type="AlphaFoldDB" id="A0A0G1H4Z3"/>
<dbReference type="CDD" id="cd00118">
    <property type="entry name" value="LysM"/>
    <property type="match status" value="2"/>
</dbReference>
<dbReference type="EMBL" id="LCHU01000004">
    <property type="protein sequence ID" value="KKT41845.1"/>
    <property type="molecule type" value="Genomic_DNA"/>
</dbReference>
<feature type="domain" description="LysM" evidence="2">
    <location>
        <begin position="98"/>
        <end position="142"/>
    </location>
</feature>
<dbReference type="Pfam" id="PF01476">
    <property type="entry name" value="LysM"/>
    <property type="match status" value="2"/>
</dbReference>
<name>A0A0G1H4Z3_9BACT</name>
<dbReference type="SUPFAM" id="SSF51261">
    <property type="entry name" value="Duplicated hybrid motif"/>
    <property type="match status" value="1"/>
</dbReference>
<gene>
    <name evidence="3" type="ORF">UW30_C0004G0044</name>
</gene>
<comment type="caution">
    <text evidence="3">The sequence shown here is derived from an EMBL/GenBank/DDBJ whole genome shotgun (WGS) entry which is preliminary data.</text>
</comment>
<feature type="domain" description="LysM" evidence="2">
    <location>
        <begin position="148"/>
        <end position="191"/>
    </location>
</feature>
<dbReference type="STRING" id="1618647.UW30_C0004G0044"/>
<dbReference type="InterPro" id="IPR016047">
    <property type="entry name" value="M23ase_b-sheet_dom"/>
</dbReference>
<protein>
    <submittedName>
        <fullName evidence="3">Peptidase M23 family protein</fullName>
    </submittedName>
</protein>
<dbReference type="GO" id="GO:0004222">
    <property type="term" value="F:metalloendopeptidase activity"/>
    <property type="evidence" value="ECO:0007669"/>
    <property type="project" value="TreeGrafter"/>
</dbReference>
<accession>A0A0G1H4Z3</accession>
<evidence type="ECO:0000256" key="1">
    <source>
        <dbReference type="ARBA" id="ARBA00022729"/>
    </source>
</evidence>
<dbReference type="PANTHER" id="PTHR21666">
    <property type="entry name" value="PEPTIDASE-RELATED"/>
    <property type="match status" value="1"/>
</dbReference>
<dbReference type="PROSITE" id="PS51782">
    <property type="entry name" value="LYSM"/>
    <property type="match status" value="2"/>
</dbReference>
<keyword evidence="1" id="KW-0732">Signal</keyword>
<dbReference type="InterPro" id="IPR011055">
    <property type="entry name" value="Dup_hybrid_motif"/>
</dbReference>
<dbReference type="PANTHER" id="PTHR21666:SF289">
    <property type="entry name" value="L-ALA--D-GLU ENDOPEPTIDASE"/>
    <property type="match status" value="1"/>
</dbReference>
<dbReference type="InterPro" id="IPR018392">
    <property type="entry name" value="LysM"/>
</dbReference>
<dbReference type="Gene3D" id="2.70.70.10">
    <property type="entry name" value="Glucose Permease (Domain IIA)"/>
    <property type="match status" value="1"/>
</dbReference>
<dbReference type="SUPFAM" id="SSF54106">
    <property type="entry name" value="LysM domain"/>
    <property type="match status" value="2"/>
</dbReference>
<evidence type="ECO:0000313" key="4">
    <source>
        <dbReference type="Proteomes" id="UP000034736"/>
    </source>
</evidence>
<evidence type="ECO:0000313" key="3">
    <source>
        <dbReference type="EMBL" id="KKT41845.1"/>
    </source>
</evidence>
<organism evidence="3 4">
    <name type="scientific">Candidatus Giovannonibacteria bacterium GW2011_GWA2_44_13b</name>
    <dbReference type="NCBI Taxonomy" id="1618647"/>
    <lineage>
        <taxon>Bacteria</taxon>
        <taxon>Candidatus Giovannoniibacteriota</taxon>
    </lineage>
</organism>
<proteinExistence type="predicted"/>
<dbReference type="Gene3D" id="3.10.350.10">
    <property type="entry name" value="LysM domain"/>
    <property type="match status" value="2"/>
</dbReference>
<dbReference type="InterPro" id="IPR050570">
    <property type="entry name" value="Cell_wall_metabolism_enzyme"/>
</dbReference>
<sequence>MFWPVLGSVFVVVVFMVFSLTAKASVWSFFENIFGAKASDEANYNSQNVPLLQAPQTSDPGAVGGASMSFVEDSAILPVVGPLGSLADVDTYKLDQIATYAVRAGDSISGIAKMFGVSASTIYWANDLKKGQVIKTGQVLVILPISGIQYEVKKGDTIKSLATKFKSDESDIVAFNDLAGNSLTIGDTIIIPDAEVTISSVSGSAGTTARLRGAGGPAIEGYYMRPIFGGRKSQGLHGYNGVDLANFCGTSVYASAGGTVLVARSQGWNGGYGEYVVIAHPNGTQTVYSHLSSVFVSVGQYTAQGTTLGTIGSTGNSTGCHLHFEVRGAKNPF</sequence>
<dbReference type="Pfam" id="PF01551">
    <property type="entry name" value="Peptidase_M23"/>
    <property type="match status" value="1"/>
</dbReference>
<reference evidence="3 4" key="1">
    <citation type="journal article" date="2015" name="Nature">
        <title>rRNA introns, odd ribosomes, and small enigmatic genomes across a large radiation of phyla.</title>
        <authorList>
            <person name="Brown C.T."/>
            <person name="Hug L.A."/>
            <person name="Thomas B.C."/>
            <person name="Sharon I."/>
            <person name="Castelle C.J."/>
            <person name="Singh A."/>
            <person name="Wilkins M.J."/>
            <person name="Williams K.H."/>
            <person name="Banfield J.F."/>
        </authorList>
    </citation>
    <scope>NUCLEOTIDE SEQUENCE [LARGE SCALE GENOMIC DNA]</scope>
</reference>
<dbReference type="InterPro" id="IPR036779">
    <property type="entry name" value="LysM_dom_sf"/>
</dbReference>
<dbReference type="CDD" id="cd12797">
    <property type="entry name" value="M23_peptidase"/>
    <property type="match status" value="1"/>
</dbReference>
<dbReference type="PATRIC" id="fig|1618647.3.peg.275"/>
<dbReference type="Proteomes" id="UP000034736">
    <property type="component" value="Unassembled WGS sequence"/>
</dbReference>